<dbReference type="InterPro" id="IPR001387">
    <property type="entry name" value="Cro/C1-type_HTH"/>
</dbReference>
<dbReference type="CDD" id="cd00093">
    <property type="entry name" value="HTH_XRE"/>
    <property type="match status" value="1"/>
</dbReference>
<dbReference type="SUPFAM" id="SSF47413">
    <property type="entry name" value="lambda repressor-like DNA-binding domains"/>
    <property type="match status" value="1"/>
</dbReference>
<dbReference type="Pfam" id="PF01381">
    <property type="entry name" value="HTH_3"/>
    <property type="match status" value="1"/>
</dbReference>
<accession>A0A963YSP5</accession>
<dbReference type="SMART" id="SM00530">
    <property type="entry name" value="HTH_XRE"/>
    <property type="match status" value="1"/>
</dbReference>
<dbReference type="PROSITE" id="PS50943">
    <property type="entry name" value="HTH_CROC1"/>
    <property type="match status" value="1"/>
</dbReference>
<dbReference type="RefSeq" id="WP_227321325.1">
    <property type="nucleotide sequence ID" value="NZ_JAESVB010000004.1"/>
</dbReference>
<dbReference type="GO" id="GO:0003677">
    <property type="term" value="F:DNA binding"/>
    <property type="evidence" value="ECO:0007669"/>
    <property type="project" value="InterPro"/>
</dbReference>
<reference evidence="2" key="2">
    <citation type="submission" date="2021-01" db="EMBL/GenBank/DDBJ databases">
        <authorList>
            <person name="Mieszkin S."/>
            <person name="Pouder E."/>
            <person name="Alain K."/>
        </authorList>
    </citation>
    <scope>NUCLEOTIDE SEQUENCE</scope>
    <source>
        <strain evidence="2">HW T2.11</strain>
    </source>
</reference>
<dbReference type="Gene3D" id="1.10.260.40">
    <property type="entry name" value="lambda repressor-like DNA-binding domains"/>
    <property type="match status" value="1"/>
</dbReference>
<feature type="domain" description="HTH cro/C1-type" evidence="1">
    <location>
        <begin position="19"/>
        <end position="75"/>
    </location>
</feature>
<evidence type="ECO:0000259" key="1">
    <source>
        <dbReference type="PROSITE" id="PS50943"/>
    </source>
</evidence>
<keyword evidence="3" id="KW-1185">Reference proteome</keyword>
<reference evidence="2" key="1">
    <citation type="journal article" date="2021" name="Microorganisms">
        <title>Acidisoma silvae sp. nov. and Acidisomacellulosilytica sp. nov., Two Acidophilic Bacteria Isolated from Decaying Wood, Hydrolyzing Cellulose and Producing Poly-3-hydroxybutyrate.</title>
        <authorList>
            <person name="Mieszkin S."/>
            <person name="Pouder E."/>
            <person name="Uroz S."/>
            <person name="Simon-Colin C."/>
            <person name="Alain K."/>
        </authorList>
    </citation>
    <scope>NUCLEOTIDE SEQUENCE</scope>
    <source>
        <strain evidence="2">HW T2.11</strain>
    </source>
</reference>
<sequence length="287" mass="33059">MTFTSADRAELVRLFRERLITVMTRSGLNQSAFASRVGVDRSTLSQLLSPANDRLPRLESVASIARLGQVSLDWLLGLRDAETAEPELLTDTLSFERDAASPLDGRLVRWLEEAAGYKIRHVPVSFPDVLKTPAVIDFEYEHFVELSPQRRLEITQSRLDYLRRPETDMEAATPAHMMESFARGSGRWQGLPADIRRAQLDHLIDLCDELYPRFRWFLYDGRELYSAPVTIFGPVRAAIYIGQSFLVMQNRDHVRSLISHFDQLLRAAKVDPRQMPDYLRRLRQLCR</sequence>
<dbReference type="AlphaFoldDB" id="A0A963YSP5"/>
<dbReference type="Proteomes" id="UP000708298">
    <property type="component" value="Unassembled WGS sequence"/>
</dbReference>
<dbReference type="EMBL" id="JAESVB010000004">
    <property type="protein sequence ID" value="MCB8875663.1"/>
    <property type="molecule type" value="Genomic_DNA"/>
</dbReference>
<protein>
    <submittedName>
        <fullName evidence="2">Helix-turn-helix transcriptional regulator</fullName>
    </submittedName>
</protein>
<name>A0A963YSP5_9PROT</name>
<evidence type="ECO:0000313" key="3">
    <source>
        <dbReference type="Proteomes" id="UP000708298"/>
    </source>
</evidence>
<organism evidence="2 3">
    <name type="scientific">Acidisoma silvae</name>
    <dbReference type="NCBI Taxonomy" id="2802396"/>
    <lineage>
        <taxon>Bacteria</taxon>
        <taxon>Pseudomonadati</taxon>
        <taxon>Pseudomonadota</taxon>
        <taxon>Alphaproteobacteria</taxon>
        <taxon>Acetobacterales</taxon>
        <taxon>Acidocellaceae</taxon>
        <taxon>Acidisoma</taxon>
    </lineage>
</organism>
<proteinExistence type="predicted"/>
<dbReference type="InterPro" id="IPR010982">
    <property type="entry name" value="Lambda_DNA-bd_dom_sf"/>
</dbReference>
<gene>
    <name evidence="2" type="ORF">ASILVAE211_10755</name>
</gene>
<comment type="caution">
    <text evidence="2">The sequence shown here is derived from an EMBL/GenBank/DDBJ whole genome shotgun (WGS) entry which is preliminary data.</text>
</comment>
<evidence type="ECO:0000313" key="2">
    <source>
        <dbReference type="EMBL" id="MCB8875663.1"/>
    </source>
</evidence>